<protein>
    <submittedName>
        <fullName evidence="4">GNAT family N-acetyltransferase</fullName>
    </submittedName>
</protein>
<dbReference type="InterPro" id="IPR016181">
    <property type="entry name" value="Acyl_CoA_acyltransferase"/>
</dbReference>
<sequence>MEITIVDIAPGQPEMAAVVAPLIQALRPDLGVGFSEFAEEGHRQGLVFTGAFDPQGHCLGVATHRVLATSRGRLLFIDDLITAPEARSRGVGARLLTEMEHRARAAGCVRIELDSGVTNVGAHRFYHGQGMSIMAFHFARSVDG</sequence>
<evidence type="ECO:0000313" key="5">
    <source>
        <dbReference type="Proteomes" id="UP000501705"/>
    </source>
</evidence>
<evidence type="ECO:0000259" key="3">
    <source>
        <dbReference type="PROSITE" id="PS51186"/>
    </source>
</evidence>
<dbReference type="EMBL" id="CP046171">
    <property type="protein sequence ID" value="QIS02186.1"/>
    <property type="molecule type" value="Genomic_DNA"/>
</dbReference>
<dbReference type="GO" id="GO:0016747">
    <property type="term" value="F:acyltransferase activity, transferring groups other than amino-acyl groups"/>
    <property type="evidence" value="ECO:0007669"/>
    <property type="project" value="InterPro"/>
</dbReference>
<dbReference type="SUPFAM" id="SSF55729">
    <property type="entry name" value="Acyl-CoA N-acyltransferases (Nat)"/>
    <property type="match status" value="1"/>
</dbReference>
<gene>
    <name evidence="4" type="ORF">F5X71_07510</name>
</gene>
<dbReference type="PROSITE" id="PS51186">
    <property type="entry name" value="GNAT"/>
    <property type="match status" value="1"/>
</dbReference>
<dbReference type="PANTHER" id="PTHR43877">
    <property type="entry name" value="AMINOALKYLPHOSPHONATE N-ACETYLTRANSFERASE-RELATED-RELATED"/>
    <property type="match status" value="1"/>
</dbReference>
<evidence type="ECO:0000256" key="1">
    <source>
        <dbReference type="ARBA" id="ARBA00022679"/>
    </source>
</evidence>
<evidence type="ECO:0000313" key="4">
    <source>
        <dbReference type="EMBL" id="QIS02186.1"/>
    </source>
</evidence>
<proteinExistence type="predicted"/>
<dbReference type="InterPro" id="IPR050832">
    <property type="entry name" value="Bact_Acetyltransf"/>
</dbReference>
<organism evidence="4 5">
    <name type="scientific">Nocardia brasiliensis</name>
    <dbReference type="NCBI Taxonomy" id="37326"/>
    <lineage>
        <taxon>Bacteria</taxon>
        <taxon>Bacillati</taxon>
        <taxon>Actinomycetota</taxon>
        <taxon>Actinomycetes</taxon>
        <taxon>Mycobacteriales</taxon>
        <taxon>Nocardiaceae</taxon>
        <taxon>Nocardia</taxon>
    </lineage>
</organism>
<reference evidence="4 5" key="1">
    <citation type="journal article" date="2019" name="ACS Chem. Biol.">
        <title>Identification and Mobilization of a Cryptic Antibiotic Biosynthesis Gene Locus from a Human-Pathogenic Nocardia Isolate.</title>
        <authorList>
            <person name="Herisse M."/>
            <person name="Ishida K."/>
            <person name="Porter J.L."/>
            <person name="Howden B."/>
            <person name="Hertweck C."/>
            <person name="Stinear T.P."/>
            <person name="Pidot S.J."/>
        </authorList>
    </citation>
    <scope>NUCLEOTIDE SEQUENCE [LARGE SCALE GENOMIC DNA]</scope>
    <source>
        <strain evidence="4 5">AUSMDU00024985</strain>
    </source>
</reference>
<name>A0A6G9XMQ2_NOCBR</name>
<dbReference type="RefSeq" id="WP_167461289.1">
    <property type="nucleotide sequence ID" value="NZ_CP046171.1"/>
</dbReference>
<accession>A0A6G9XMQ2</accession>
<feature type="domain" description="N-acetyltransferase" evidence="3">
    <location>
        <begin position="3"/>
        <end position="144"/>
    </location>
</feature>
<keyword evidence="1 4" id="KW-0808">Transferase</keyword>
<keyword evidence="2" id="KW-0012">Acyltransferase</keyword>
<evidence type="ECO:0000256" key="2">
    <source>
        <dbReference type="ARBA" id="ARBA00023315"/>
    </source>
</evidence>
<dbReference type="InterPro" id="IPR000182">
    <property type="entry name" value="GNAT_dom"/>
</dbReference>
<dbReference type="Gene3D" id="3.40.630.30">
    <property type="match status" value="1"/>
</dbReference>
<dbReference type="Proteomes" id="UP000501705">
    <property type="component" value="Chromosome"/>
</dbReference>
<dbReference type="Pfam" id="PF00583">
    <property type="entry name" value="Acetyltransf_1"/>
    <property type="match status" value="1"/>
</dbReference>
<dbReference type="CDD" id="cd04301">
    <property type="entry name" value="NAT_SF"/>
    <property type="match status" value="1"/>
</dbReference>
<dbReference type="AlphaFoldDB" id="A0A6G9XMQ2"/>